<sequence length="117" mass="12326">MQYKVCDAHCDTLSHLVSGGTLENATITPERLAAGGVSLQVFALFATYGRGIEPYEKARRMLSAAGEFPVPVLTGALPAALPDAPTGVFSIEGGEILQGSLERFAEFDAAARVRMIA</sequence>
<feature type="non-terminal residue" evidence="1">
    <location>
        <position position="117"/>
    </location>
</feature>
<evidence type="ECO:0008006" key="3">
    <source>
        <dbReference type="Google" id="ProtNLM"/>
    </source>
</evidence>
<name>A0A9D1FZ82_9FIRM</name>
<dbReference type="AlphaFoldDB" id="A0A9D1FZ82"/>
<dbReference type="EMBL" id="DVJN01000046">
    <property type="protein sequence ID" value="HIS91853.1"/>
    <property type="molecule type" value="Genomic_DNA"/>
</dbReference>
<organism evidence="1 2">
    <name type="scientific">Candidatus Alectryocaccomicrobium excrementavium</name>
    <dbReference type="NCBI Taxonomy" id="2840668"/>
    <lineage>
        <taxon>Bacteria</taxon>
        <taxon>Bacillati</taxon>
        <taxon>Bacillota</taxon>
        <taxon>Clostridia</taxon>
        <taxon>Candidatus Alectryocaccomicrobium</taxon>
    </lineage>
</organism>
<evidence type="ECO:0000313" key="1">
    <source>
        <dbReference type="EMBL" id="HIS91853.1"/>
    </source>
</evidence>
<comment type="caution">
    <text evidence="1">The sequence shown here is derived from an EMBL/GenBank/DDBJ whole genome shotgun (WGS) entry which is preliminary data.</text>
</comment>
<dbReference type="Gene3D" id="3.20.20.140">
    <property type="entry name" value="Metal-dependent hydrolases"/>
    <property type="match status" value="1"/>
</dbReference>
<proteinExistence type="predicted"/>
<reference evidence="1" key="2">
    <citation type="journal article" date="2021" name="PeerJ">
        <title>Extensive microbial diversity within the chicken gut microbiome revealed by metagenomics and culture.</title>
        <authorList>
            <person name="Gilroy R."/>
            <person name="Ravi A."/>
            <person name="Getino M."/>
            <person name="Pursley I."/>
            <person name="Horton D.L."/>
            <person name="Alikhan N.F."/>
            <person name="Baker D."/>
            <person name="Gharbi K."/>
            <person name="Hall N."/>
            <person name="Watson M."/>
            <person name="Adriaenssens E.M."/>
            <person name="Foster-Nyarko E."/>
            <person name="Jarju S."/>
            <person name="Secka A."/>
            <person name="Antonio M."/>
            <person name="Oren A."/>
            <person name="Chaudhuri R.R."/>
            <person name="La Ragione R."/>
            <person name="Hildebrand F."/>
            <person name="Pallen M.J."/>
        </authorList>
    </citation>
    <scope>NUCLEOTIDE SEQUENCE</scope>
    <source>
        <strain evidence="1">13766</strain>
    </source>
</reference>
<evidence type="ECO:0000313" key="2">
    <source>
        <dbReference type="Proteomes" id="UP000824140"/>
    </source>
</evidence>
<accession>A0A9D1FZ82</accession>
<dbReference type="Proteomes" id="UP000824140">
    <property type="component" value="Unassembled WGS sequence"/>
</dbReference>
<reference evidence="1" key="1">
    <citation type="submission" date="2020-10" db="EMBL/GenBank/DDBJ databases">
        <authorList>
            <person name="Gilroy R."/>
        </authorList>
    </citation>
    <scope>NUCLEOTIDE SEQUENCE</scope>
    <source>
        <strain evidence="1">13766</strain>
    </source>
</reference>
<protein>
    <recommendedName>
        <fullName evidence="3">Membrane dipeptidase</fullName>
    </recommendedName>
</protein>
<gene>
    <name evidence="1" type="ORF">IAA84_02430</name>
</gene>